<dbReference type="InterPro" id="IPR000253">
    <property type="entry name" value="FHA_dom"/>
</dbReference>
<dbReference type="AlphaFoldDB" id="A0A975SKZ5"/>
<proteinExistence type="predicted"/>
<evidence type="ECO:0000256" key="2">
    <source>
        <dbReference type="SAM" id="MobiDB-lite"/>
    </source>
</evidence>
<evidence type="ECO:0000313" key="5">
    <source>
        <dbReference type="Proteomes" id="UP000683428"/>
    </source>
</evidence>
<dbReference type="PANTHER" id="PTHR23308">
    <property type="entry name" value="NUCLEAR INHIBITOR OF PROTEIN PHOSPHATASE-1"/>
    <property type="match status" value="1"/>
</dbReference>
<name>A0A975SKZ5_9RHOO</name>
<feature type="domain" description="FHA" evidence="3">
    <location>
        <begin position="23"/>
        <end position="72"/>
    </location>
</feature>
<dbReference type="EMBL" id="CP064782">
    <property type="protein sequence ID" value="QWT48250.1"/>
    <property type="molecule type" value="Genomic_DNA"/>
</dbReference>
<accession>A0A975SKZ5</accession>
<dbReference type="Proteomes" id="UP000683428">
    <property type="component" value="Chromosome"/>
</dbReference>
<dbReference type="KEGG" id="aiq:Azoinq_10275"/>
<dbReference type="PROSITE" id="PS50889">
    <property type="entry name" value="S4"/>
    <property type="match status" value="1"/>
</dbReference>
<dbReference type="InterPro" id="IPR050923">
    <property type="entry name" value="Cell_Proc_Reg/RNA_Proc"/>
</dbReference>
<organism evidence="4 5">
    <name type="scientific">Azospira inquinata</name>
    <dbReference type="NCBI Taxonomy" id="2785627"/>
    <lineage>
        <taxon>Bacteria</taxon>
        <taxon>Pseudomonadati</taxon>
        <taxon>Pseudomonadota</taxon>
        <taxon>Betaproteobacteria</taxon>
        <taxon>Rhodocyclales</taxon>
        <taxon>Rhodocyclaceae</taxon>
        <taxon>Azospira</taxon>
    </lineage>
</organism>
<sequence length="210" mass="22438">MARLILSMDGLVLKEIPLNKERLTIGRKSHNDIQIDNLAISGEHLALVCLGEDCFLEDLNSTNGTLVNGRPVAKCVLKDGDEVELGKYKLKYLVETPPVEGVPLSVLGETALPGPGKNGGADLPLGKMRLLTGANQGRELSLVKPITTLGRPGVQVVVITRRPLGYSLTPVEGPEPPKINGQPVPEESQPLRNGDRVEVAGVAMTFLLEA</sequence>
<protein>
    <submittedName>
        <fullName evidence="4">FHA domain-containing protein</fullName>
    </submittedName>
</protein>
<reference evidence="4" key="1">
    <citation type="submission" date="2020-11" db="EMBL/GenBank/DDBJ databases">
        <title>Azospira inquinata sp. nov.</title>
        <authorList>
            <person name="Moe W.M."/>
            <person name="Mikes M.C."/>
        </authorList>
    </citation>
    <scope>NUCLEOTIDE SEQUENCE</scope>
    <source>
        <strain evidence="4">Azo-3</strain>
    </source>
</reference>
<dbReference type="PROSITE" id="PS50006">
    <property type="entry name" value="FHA_DOMAIN"/>
    <property type="match status" value="1"/>
</dbReference>
<dbReference type="RefSeq" id="WP_216129385.1">
    <property type="nucleotide sequence ID" value="NZ_CP064782.1"/>
</dbReference>
<keyword evidence="5" id="KW-1185">Reference proteome</keyword>
<gene>
    <name evidence="4" type="ORF">Azoinq_10275</name>
</gene>
<keyword evidence="1" id="KW-0694">RNA-binding</keyword>
<evidence type="ECO:0000256" key="1">
    <source>
        <dbReference type="PROSITE-ProRule" id="PRU00182"/>
    </source>
</evidence>
<dbReference type="Pfam" id="PF00498">
    <property type="entry name" value="FHA"/>
    <property type="match status" value="1"/>
</dbReference>
<dbReference type="GO" id="GO:0003723">
    <property type="term" value="F:RNA binding"/>
    <property type="evidence" value="ECO:0007669"/>
    <property type="project" value="UniProtKB-KW"/>
</dbReference>
<dbReference type="SMART" id="SM00240">
    <property type="entry name" value="FHA"/>
    <property type="match status" value="1"/>
</dbReference>
<evidence type="ECO:0000313" key="4">
    <source>
        <dbReference type="EMBL" id="QWT48250.1"/>
    </source>
</evidence>
<dbReference type="CDD" id="cd00060">
    <property type="entry name" value="FHA"/>
    <property type="match status" value="1"/>
</dbReference>
<evidence type="ECO:0000259" key="3">
    <source>
        <dbReference type="PROSITE" id="PS50006"/>
    </source>
</evidence>
<feature type="region of interest" description="Disordered" evidence="2">
    <location>
        <begin position="168"/>
        <end position="192"/>
    </location>
</feature>